<dbReference type="AlphaFoldDB" id="A0A7C0X8Y5"/>
<accession>A0A7C0X8Y5</accession>
<dbReference type="EMBL" id="DRBW01000081">
    <property type="protein sequence ID" value="HDM90001.1"/>
    <property type="molecule type" value="Genomic_DNA"/>
</dbReference>
<name>A0A7C0X8Y5_UNCW3</name>
<sequence length="690" mass="75613">MIHKSVRGCGVLIGIFFVLTTGLWGGIVKDDFLVNDDSLSGSMQEWHSSAFLADGNFIIVMTDQRETYQIYGQIYDQNGDPVGGNFQISEAYSILNRYPDVAPLADGRFVVAWNRHTFGEDWYATARIFDSNALPVGEDFDIPESSAGYEHFPSVSASADRILFTWQNSLDSNIYGRIFDADGNPLTGDFLISETSGEHMYPVSAFGGTGFFLVAFISSLADSEYVLMARKIDTDGNPMGSSFILGNINAADPKPHIHDITSYPGGFLITWYDTRNGGDVYLARLDENGSLVGDEIRVTEISGTCLYNAVAASDSFYFISYWDMREDSGRTLAGEIRGDIWARIIKADGTPLTDEFRVNSDPPGAQQVFTDVAAAGNRFLVSFIDRRNLNKDVYARLYEIAEPLGSEFPVADDSGSAKQVFPACDANVNDEFAVTFADDRNGTDTDVFVTFLSPLGEFLTSNINVVQADTWGTLQTHPDVALSSTGRSVVVWLDYRGNFPVVIGQVLDEDHELLGDNFVVSDGNAAYSLRRPTVGIRDDGSFAVAWIDNREEGGNRYRVYIRLFESDGTPLGSSFRASEATGEFSEESPTLSMNGEGYFVVSWKEKRSSEVAPYVRLFDPSGNPLTTSIMVAPPQDGLLDISSGIDSSENFAVGWIWDQHRILGKVFDSSGSVIAGPFEVSGSDTLSNQN</sequence>
<protein>
    <submittedName>
        <fullName evidence="1">Uncharacterized protein</fullName>
    </submittedName>
</protein>
<proteinExistence type="predicted"/>
<feature type="non-terminal residue" evidence="1">
    <location>
        <position position="690"/>
    </location>
</feature>
<comment type="caution">
    <text evidence="1">The sequence shown here is derived from an EMBL/GenBank/DDBJ whole genome shotgun (WGS) entry which is preliminary data.</text>
</comment>
<gene>
    <name evidence="1" type="ORF">ENG67_02195</name>
</gene>
<organism evidence="1">
    <name type="scientific">candidate division WOR-3 bacterium</name>
    <dbReference type="NCBI Taxonomy" id="2052148"/>
    <lineage>
        <taxon>Bacteria</taxon>
        <taxon>Bacteria division WOR-3</taxon>
    </lineage>
</organism>
<evidence type="ECO:0000313" key="1">
    <source>
        <dbReference type="EMBL" id="HDM90001.1"/>
    </source>
</evidence>
<reference evidence="1" key="1">
    <citation type="journal article" date="2020" name="mSystems">
        <title>Genome- and Community-Level Interaction Insights into Carbon Utilization and Element Cycling Functions of Hydrothermarchaeota in Hydrothermal Sediment.</title>
        <authorList>
            <person name="Zhou Z."/>
            <person name="Liu Y."/>
            <person name="Xu W."/>
            <person name="Pan J."/>
            <person name="Luo Z.H."/>
            <person name="Li M."/>
        </authorList>
    </citation>
    <scope>NUCLEOTIDE SEQUENCE [LARGE SCALE GENOMIC DNA]</scope>
    <source>
        <strain evidence="1">HyVt-237</strain>
    </source>
</reference>
<dbReference type="Proteomes" id="UP000885931">
    <property type="component" value="Unassembled WGS sequence"/>
</dbReference>